<feature type="region of interest" description="Disordered" evidence="2">
    <location>
        <begin position="165"/>
        <end position="196"/>
    </location>
</feature>
<dbReference type="InterPro" id="IPR011990">
    <property type="entry name" value="TPR-like_helical_dom_sf"/>
</dbReference>
<evidence type="ECO:0000256" key="1">
    <source>
        <dbReference type="PROSITE-ProRule" id="PRU00339"/>
    </source>
</evidence>
<keyword evidence="1" id="KW-0802">TPR repeat</keyword>
<evidence type="ECO:0000256" key="2">
    <source>
        <dbReference type="SAM" id="MobiDB-lite"/>
    </source>
</evidence>
<keyword evidence="4" id="KW-1185">Reference proteome</keyword>
<dbReference type="InterPro" id="IPR052769">
    <property type="entry name" value="TPR_domain_protein"/>
</dbReference>
<dbReference type="PROSITE" id="PS50005">
    <property type="entry name" value="TPR"/>
    <property type="match status" value="1"/>
</dbReference>
<organism evidence="3 4">
    <name type="scientific">Papaver atlanticum</name>
    <dbReference type="NCBI Taxonomy" id="357466"/>
    <lineage>
        <taxon>Eukaryota</taxon>
        <taxon>Viridiplantae</taxon>
        <taxon>Streptophyta</taxon>
        <taxon>Embryophyta</taxon>
        <taxon>Tracheophyta</taxon>
        <taxon>Spermatophyta</taxon>
        <taxon>Magnoliopsida</taxon>
        <taxon>Ranunculales</taxon>
        <taxon>Papaveraceae</taxon>
        <taxon>Papaveroideae</taxon>
        <taxon>Papaver</taxon>
    </lineage>
</organism>
<dbReference type="AlphaFoldDB" id="A0AAD4T882"/>
<accession>A0AAD4T882</accession>
<evidence type="ECO:0000313" key="3">
    <source>
        <dbReference type="EMBL" id="KAI3946307.1"/>
    </source>
</evidence>
<feature type="repeat" description="TPR" evidence="1">
    <location>
        <begin position="79"/>
        <end position="112"/>
    </location>
</feature>
<feature type="compositionally biased region" description="Polar residues" evidence="2">
    <location>
        <begin position="165"/>
        <end position="181"/>
    </location>
</feature>
<dbReference type="SUPFAM" id="SSF48452">
    <property type="entry name" value="TPR-like"/>
    <property type="match status" value="1"/>
</dbReference>
<dbReference type="EMBL" id="JAJJMB010003672">
    <property type="protein sequence ID" value="KAI3946307.1"/>
    <property type="molecule type" value="Genomic_DNA"/>
</dbReference>
<proteinExistence type="predicted"/>
<comment type="caution">
    <text evidence="3">The sequence shown here is derived from an EMBL/GenBank/DDBJ whole genome shotgun (WGS) entry which is preliminary data.</text>
</comment>
<evidence type="ECO:0000313" key="4">
    <source>
        <dbReference type="Proteomes" id="UP001202328"/>
    </source>
</evidence>
<dbReference type="PANTHER" id="PTHR46014:SF1">
    <property type="entry name" value="TETRATRICOPEPTIDE REPEAT PROTEIN 1"/>
    <property type="match status" value="1"/>
</dbReference>
<name>A0AAD4T882_9MAGN</name>
<gene>
    <name evidence="3" type="ORF">MKW98_010431</name>
</gene>
<protein>
    <submittedName>
        <fullName evidence="3">Uncharacterized protein</fullName>
    </submittedName>
</protein>
<sequence length="196" mass="21924">MQKALTEANDAKTEGNKLFGSGQYEDALLLYELALQVAADMPASIEIRSICHANRVACFSNLETIRECTKDLELNHAYMKALTRRVEAHEKRKHFEEAVMDMKRTVELDPSNNQSRRSIVCLEPLAAENQEKMKEEMISGTGSLHAGTIITLRFRAWGEVGTSEYSAESEPSVQGSYTIATQKPKWIAASEEPVDK</sequence>
<dbReference type="PANTHER" id="PTHR46014">
    <property type="entry name" value="TETRATRICOPEPTIDE REPEAT PROTEIN 1"/>
    <property type="match status" value="1"/>
</dbReference>
<dbReference type="Gene3D" id="1.25.40.10">
    <property type="entry name" value="Tetratricopeptide repeat domain"/>
    <property type="match status" value="1"/>
</dbReference>
<reference evidence="3" key="1">
    <citation type="submission" date="2022-04" db="EMBL/GenBank/DDBJ databases">
        <title>A functionally conserved STORR gene fusion in Papaver species that diverged 16.8 million years ago.</title>
        <authorList>
            <person name="Catania T."/>
        </authorList>
    </citation>
    <scope>NUCLEOTIDE SEQUENCE</scope>
    <source>
        <strain evidence="3">S-188037</strain>
    </source>
</reference>
<dbReference type="Proteomes" id="UP001202328">
    <property type="component" value="Unassembled WGS sequence"/>
</dbReference>
<dbReference type="InterPro" id="IPR019734">
    <property type="entry name" value="TPR_rpt"/>
</dbReference>